<protein>
    <submittedName>
        <fullName evidence="2">Uncharacterized protein</fullName>
    </submittedName>
</protein>
<evidence type="ECO:0000313" key="3">
    <source>
        <dbReference type="Proteomes" id="UP001500994"/>
    </source>
</evidence>
<proteinExistence type="predicted"/>
<dbReference type="EMBL" id="BAAARK010000040">
    <property type="protein sequence ID" value="GAA2687114.1"/>
    <property type="molecule type" value="Genomic_DNA"/>
</dbReference>
<feature type="transmembrane region" description="Helical" evidence="1">
    <location>
        <begin position="46"/>
        <end position="64"/>
    </location>
</feature>
<gene>
    <name evidence="2" type="ORF">GCM10009864_71050</name>
</gene>
<dbReference type="RefSeq" id="WP_344583522.1">
    <property type="nucleotide sequence ID" value="NZ_BAAARK010000040.1"/>
</dbReference>
<sequence length="301" mass="33366">MAAQRPPGSRTLDALASPGLANLIGLVGIITPAVAWATKTPDLKNILLAAETGIVLLLVGSHIWRSKRFITLPKANNLTAMDDAAFYERVRVQVERDLVQDYEEIANGHMRVYASDVPRLSVMLVKTLIDAQSQPQRILAADLTTNPTLLTRRREYLNANRQMIDSGGQIQRLFIANRDDLTREAYARDLLALINQHRQIGVTAGLAIRDRLRAEEAVDYIVFASAAVLVEEEQGDADYNHGRSSVHFQGVDRWAQRFDTVWGTGAHAAPQTLQTYETAVRPMLDGGTWDSNRVQQTLDAA</sequence>
<name>A0ABN3SXX6_9ACTN</name>
<keyword evidence="1" id="KW-0812">Transmembrane</keyword>
<reference evidence="2 3" key="1">
    <citation type="journal article" date="2019" name="Int. J. Syst. Evol. Microbiol.">
        <title>The Global Catalogue of Microorganisms (GCM) 10K type strain sequencing project: providing services to taxonomists for standard genome sequencing and annotation.</title>
        <authorList>
            <consortium name="The Broad Institute Genomics Platform"/>
            <consortium name="The Broad Institute Genome Sequencing Center for Infectious Disease"/>
            <person name="Wu L."/>
            <person name="Ma J."/>
        </authorList>
    </citation>
    <scope>NUCLEOTIDE SEQUENCE [LARGE SCALE GENOMIC DNA]</scope>
    <source>
        <strain evidence="2 3">JCM 16374</strain>
    </source>
</reference>
<evidence type="ECO:0000256" key="1">
    <source>
        <dbReference type="SAM" id="Phobius"/>
    </source>
</evidence>
<feature type="transmembrane region" description="Helical" evidence="1">
    <location>
        <begin position="12"/>
        <end position="34"/>
    </location>
</feature>
<organism evidence="2 3">
    <name type="scientific">Streptomyces lunalinharesii</name>
    <dbReference type="NCBI Taxonomy" id="333384"/>
    <lineage>
        <taxon>Bacteria</taxon>
        <taxon>Bacillati</taxon>
        <taxon>Actinomycetota</taxon>
        <taxon>Actinomycetes</taxon>
        <taxon>Kitasatosporales</taxon>
        <taxon>Streptomycetaceae</taxon>
        <taxon>Streptomyces</taxon>
    </lineage>
</organism>
<keyword evidence="3" id="KW-1185">Reference proteome</keyword>
<comment type="caution">
    <text evidence="2">The sequence shown here is derived from an EMBL/GenBank/DDBJ whole genome shotgun (WGS) entry which is preliminary data.</text>
</comment>
<keyword evidence="1" id="KW-0472">Membrane</keyword>
<accession>A0ABN3SXX6</accession>
<dbReference type="Proteomes" id="UP001500994">
    <property type="component" value="Unassembled WGS sequence"/>
</dbReference>
<keyword evidence="1" id="KW-1133">Transmembrane helix</keyword>
<evidence type="ECO:0000313" key="2">
    <source>
        <dbReference type="EMBL" id="GAA2687114.1"/>
    </source>
</evidence>